<evidence type="ECO:0000313" key="1">
    <source>
        <dbReference type="EMBL" id="TFK79963.1"/>
    </source>
</evidence>
<keyword evidence="2" id="KW-1185">Reference proteome</keyword>
<dbReference type="CDD" id="cd00303">
    <property type="entry name" value="retropepsin_like"/>
    <property type="match status" value="1"/>
</dbReference>
<proteinExistence type="predicted"/>
<dbReference type="Gene3D" id="2.40.70.10">
    <property type="entry name" value="Acid Proteases"/>
    <property type="match status" value="1"/>
</dbReference>
<organism evidence="1 2">
    <name type="scientific">Polyporus arcularius HHB13444</name>
    <dbReference type="NCBI Taxonomy" id="1314778"/>
    <lineage>
        <taxon>Eukaryota</taxon>
        <taxon>Fungi</taxon>
        <taxon>Dikarya</taxon>
        <taxon>Basidiomycota</taxon>
        <taxon>Agaricomycotina</taxon>
        <taxon>Agaricomycetes</taxon>
        <taxon>Polyporales</taxon>
        <taxon>Polyporaceae</taxon>
        <taxon>Polyporus</taxon>
    </lineage>
</organism>
<dbReference type="InParanoid" id="A0A5C3P2I8"/>
<reference evidence="1 2" key="1">
    <citation type="journal article" date="2019" name="Nat. Ecol. Evol.">
        <title>Megaphylogeny resolves global patterns of mushroom evolution.</title>
        <authorList>
            <person name="Varga T."/>
            <person name="Krizsan K."/>
            <person name="Foldi C."/>
            <person name="Dima B."/>
            <person name="Sanchez-Garcia M."/>
            <person name="Sanchez-Ramirez S."/>
            <person name="Szollosi G.J."/>
            <person name="Szarkandi J.G."/>
            <person name="Papp V."/>
            <person name="Albert L."/>
            <person name="Andreopoulos W."/>
            <person name="Angelini C."/>
            <person name="Antonin V."/>
            <person name="Barry K.W."/>
            <person name="Bougher N.L."/>
            <person name="Buchanan P."/>
            <person name="Buyck B."/>
            <person name="Bense V."/>
            <person name="Catcheside P."/>
            <person name="Chovatia M."/>
            <person name="Cooper J."/>
            <person name="Damon W."/>
            <person name="Desjardin D."/>
            <person name="Finy P."/>
            <person name="Geml J."/>
            <person name="Haridas S."/>
            <person name="Hughes K."/>
            <person name="Justo A."/>
            <person name="Karasinski D."/>
            <person name="Kautmanova I."/>
            <person name="Kiss B."/>
            <person name="Kocsube S."/>
            <person name="Kotiranta H."/>
            <person name="LaButti K.M."/>
            <person name="Lechner B.E."/>
            <person name="Liimatainen K."/>
            <person name="Lipzen A."/>
            <person name="Lukacs Z."/>
            <person name="Mihaltcheva S."/>
            <person name="Morgado L.N."/>
            <person name="Niskanen T."/>
            <person name="Noordeloos M.E."/>
            <person name="Ohm R.A."/>
            <person name="Ortiz-Santana B."/>
            <person name="Ovrebo C."/>
            <person name="Racz N."/>
            <person name="Riley R."/>
            <person name="Savchenko A."/>
            <person name="Shiryaev A."/>
            <person name="Soop K."/>
            <person name="Spirin V."/>
            <person name="Szebenyi C."/>
            <person name="Tomsovsky M."/>
            <person name="Tulloss R.E."/>
            <person name="Uehling J."/>
            <person name="Grigoriev I.V."/>
            <person name="Vagvolgyi C."/>
            <person name="Papp T."/>
            <person name="Martin F.M."/>
            <person name="Miettinen O."/>
            <person name="Hibbett D.S."/>
            <person name="Nagy L.G."/>
        </authorList>
    </citation>
    <scope>NUCLEOTIDE SEQUENCE [LARGE SCALE GENOMIC DNA]</scope>
    <source>
        <strain evidence="1 2">HHB13444</strain>
    </source>
</reference>
<dbReference type="Proteomes" id="UP000308197">
    <property type="component" value="Unassembled WGS sequence"/>
</dbReference>
<dbReference type="InterPro" id="IPR021109">
    <property type="entry name" value="Peptidase_aspartic_dom_sf"/>
</dbReference>
<gene>
    <name evidence="1" type="ORF">K466DRAFT_504701</name>
</gene>
<protein>
    <submittedName>
        <fullName evidence="1">Uncharacterized protein</fullName>
    </submittedName>
</protein>
<name>A0A5C3P2I8_9APHY</name>
<dbReference type="STRING" id="1314778.A0A5C3P2I8"/>
<dbReference type="AlphaFoldDB" id="A0A5C3P2I8"/>
<evidence type="ECO:0000313" key="2">
    <source>
        <dbReference type="Proteomes" id="UP000308197"/>
    </source>
</evidence>
<dbReference type="EMBL" id="ML211881">
    <property type="protein sequence ID" value="TFK79963.1"/>
    <property type="molecule type" value="Genomic_DNA"/>
</dbReference>
<sequence>MVNGLKAIILFDFGSTSNLISLEFVKGTGCHTFEFENPTQLQLGCSSKKLTISHRAQVPIWVGNTLVDVYLDIVNLDLFDVGFSC</sequence>
<accession>A0A5C3P2I8</accession>